<gene>
    <name evidence="2" type="ORF">R3P38DRAFT_3188990</name>
</gene>
<keyword evidence="3" id="KW-1185">Reference proteome</keyword>
<dbReference type="Pfam" id="PF11976">
    <property type="entry name" value="Rad60-SLD"/>
    <property type="match status" value="1"/>
</dbReference>
<organism evidence="2 3">
    <name type="scientific">Favolaschia claudopus</name>
    <dbReference type="NCBI Taxonomy" id="2862362"/>
    <lineage>
        <taxon>Eukaryota</taxon>
        <taxon>Fungi</taxon>
        <taxon>Dikarya</taxon>
        <taxon>Basidiomycota</taxon>
        <taxon>Agaricomycotina</taxon>
        <taxon>Agaricomycetes</taxon>
        <taxon>Agaricomycetidae</taxon>
        <taxon>Agaricales</taxon>
        <taxon>Marasmiineae</taxon>
        <taxon>Mycenaceae</taxon>
        <taxon>Favolaschia</taxon>
    </lineage>
</organism>
<protein>
    <recommendedName>
        <fullName evidence="1">Rad60/SUMO-like domain-containing protein</fullName>
    </recommendedName>
</protein>
<dbReference type="EMBL" id="JAWWNJ010000026">
    <property type="protein sequence ID" value="KAK7030043.1"/>
    <property type="molecule type" value="Genomic_DNA"/>
</dbReference>
<reference evidence="2 3" key="1">
    <citation type="journal article" date="2024" name="J Genomics">
        <title>Draft genome sequencing and assembly of Favolaschia claudopus CIRM-BRFM 2984 isolated from oak limbs.</title>
        <authorList>
            <person name="Navarro D."/>
            <person name="Drula E."/>
            <person name="Chaduli D."/>
            <person name="Cazenave R."/>
            <person name="Ahrendt S."/>
            <person name="Wang J."/>
            <person name="Lipzen A."/>
            <person name="Daum C."/>
            <person name="Barry K."/>
            <person name="Grigoriev I.V."/>
            <person name="Favel A."/>
            <person name="Rosso M.N."/>
            <person name="Martin F."/>
        </authorList>
    </citation>
    <scope>NUCLEOTIDE SEQUENCE [LARGE SCALE GENOMIC DNA]</scope>
    <source>
        <strain evidence="2 3">CIRM-BRFM 2984</strain>
    </source>
</reference>
<name>A0AAW0BUV5_9AGAR</name>
<evidence type="ECO:0000313" key="2">
    <source>
        <dbReference type="EMBL" id="KAK7030043.1"/>
    </source>
</evidence>
<comment type="caution">
    <text evidence="2">The sequence shown here is derived from an EMBL/GenBank/DDBJ whole genome shotgun (WGS) entry which is preliminary data.</text>
</comment>
<dbReference type="PANTHER" id="PTHR10562">
    <property type="entry name" value="SMALL UBIQUITIN-RELATED MODIFIER"/>
    <property type="match status" value="1"/>
</dbReference>
<proteinExistence type="predicted"/>
<evidence type="ECO:0000313" key="3">
    <source>
        <dbReference type="Proteomes" id="UP001362999"/>
    </source>
</evidence>
<dbReference type="Gene3D" id="3.10.20.90">
    <property type="entry name" value="Phosphatidylinositol 3-kinase Catalytic Subunit, Chain A, domain 1"/>
    <property type="match status" value="1"/>
</dbReference>
<dbReference type="Proteomes" id="UP001362999">
    <property type="component" value="Unassembled WGS sequence"/>
</dbReference>
<dbReference type="InterPro" id="IPR022617">
    <property type="entry name" value="Rad60/SUMO-like_dom"/>
</dbReference>
<accession>A0AAW0BUV5</accession>
<dbReference type="SUPFAM" id="SSF54236">
    <property type="entry name" value="Ubiquitin-like"/>
    <property type="match status" value="1"/>
</dbReference>
<dbReference type="AlphaFoldDB" id="A0AAW0BUV5"/>
<dbReference type="InterPro" id="IPR029071">
    <property type="entry name" value="Ubiquitin-like_domsf"/>
</dbReference>
<sequence>MTAATSEGDVKPDVTSPKIRITVQFNGTRTYRWLIGRPNAGLRRAARNKPLSKVLDTFCEKANVDRKTLRFNYDGTNIRDEDTADDLEMDDEDAVIDGQIFQEGGGLWPLGYNPRLLGQPIVSSPDAQNTAIAFHKLIDGRRTFPTQAYRKLLAPCGTVCTLADLAVMFER</sequence>
<evidence type="ECO:0000259" key="1">
    <source>
        <dbReference type="Pfam" id="PF11976"/>
    </source>
</evidence>
<feature type="domain" description="Rad60/SUMO-like" evidence="1">
    <location>
        <begin position="46"/>
        <end position="95"/>
    </location>
</feature>
<dbReference type="CDD" id="cd01763">
    <property type="entry name" value="Ubl_SUMO_like"/>
    <property type="match status" value="1"/>
</dbReference>